<name>A0A1S2LTU9_9BACI</name>
<dbReference type="PROSITE" id="PS51186">
    <property type="entry name" value="GNAT"/>
    <property type="match status" value="1"/>
</dbReference>
<feature type="domain" description="N-acetyltransferase" evidence="1">
    <location>
        <begin position="119"/>
        <end position="270"/>
    </location>
</feature>
<keyword evidence="3" id="KW-1185">Reference proteome</keyword>
<dbReference type="Proteomes" id="UP000180098">
    <property type="component" value="Unassembled WGS sequence"/>
</dbReference>
<dbReference type="InterPro" id="IPR022525">
    <property type="entry name" value="GNAT_AblB"/>
</dbReference>
<dbReference type="Gene3D" id="3.40.630.30">
    <property type="match status" value="1"/>
</dbReference>
<dbReference type="NCBIfam" id="TIGR03827">
    <property type="entry name" value="GNAT_ablB"/>
    <property type="match status" value="1"/>
</dbReference>
<comment type="caution">
    <text evidence="2">The sequence shown here is derived from an EMBL/GenBank/DDBJ whole genome shotgun (WGS) entry which is preliminary data.</text>
</comment>
<dbReference type="CDD" id="cd04301">
    <property type="entry name" value="NAT_SF"/>
    <property type="match status" value="1"/>
</dbReference>
<evidence type="ECO:0000313" key="3">
    <source>
        <dbReference type="Proteomes" id="UP000180098"/>
    </source>
</evidence>
<reference evidence="2 3" key="1">
    <citation type="submission" date="2016-10" db="EMBL/GenBank/DDBJ databases">
        <title>Draft genome sequences of four alkaliphilic bacteria belonging to the Anaerobacillus genus.</title>
        <authorList>
            <person name="Bassil N.M."/>
            <person name="Lloyd J.R."/>
        </authorList>
    </citation>
    <scope>NUCLEOTIDE SEQUENCE [LARGE SCALE GENOMIC DNA]</scope>
    <source>
        <strain evidence="2 3">DSM 15340</strain>
    </source>
</reference>
<dbReference type="InterPro" id="IPR000182">
    <property type="entry name" value="GNAT_dom"/>
</dbReference>
<evidence type="ECO:0000259" key="1">
    <source>
        <dbReference type="PROSITE" id="PS51186"/>
    </source>
</evidence>
<dbReference type="GO" id="GO:0008080">
    <property type="term" value="F:N-acetyltransferase activity"/>
    <property type="evidence" value="ECO:0007669"/>
    <property type="project" value="InterPro"/>
</dbReference>
<proteinExistence type="predicted"/>
<dbReference type="AlphaFoldDB" id="A0A1S2LTU9"/>
<protein>
    <submittedName>
        <fullName evidence="2">Putative beta-lysine N-acetyltransferase</fullName>
    </submittedName>
</protein>
<dbReference type="Pfam" id="PF00583">
    <property type="entry name" value="Acetyltransf_1"/>
    <property type="match status" value="1"/>
</dbReference>
<dbReference type="SUPFAM" id="SSF55729">
    <property type="entry name" value="Acyl-CoA N-acyltransferases (Nat)"/>
    <property type="match status" value="1"/>
</dbReference>
<accession>A0A1S2LTU9</accession>
<dbReference type="OrthoDB" id="9790652at2"/>
<dbReference type="InterPro" id="IPR016181">
    <property type="entry name" value="Acyl_CoA_acyltransferase"/>
</dbReference>
<sequence>MKNNQNIIEVDKDSDRIVAYVVTEPKDVLEQLNKLEEKEHLSKNFIYLKKQYLIFFAEANYKIEGTMARFFDGEDAVLVSKFFNNERSRSNSDEKNKEVLQIVSNDTKNFEDIIKPNDVTIERLCEDDLQGLTELYKKVFDQYPTNIFDVNYLKEVIEAEKYIFVIAKIDGKVVAVASAMLTPYGGAEITDCATDPAYRGQQLLTHIIIELEKVLISRSVYMFYSITRSVSVGMNMTVKRLGYHFEGTLIKNCVISSGLEDMNVWTKNVKK</sequence>
<dbReference type="RefSeq" id="WP_071311669.1">
    <property type="nucleotide sequence ID" value="NZ_MLQQ01000001.1"/>
</dbReference>
<keyword evidence="2" id="KW-0808">Transferase</keyword>
<organism evidence="2 3">
    <name type="scientific">Anaerobacillus arseniciselenatis</name>
    <dbReference type="NCBI Taxonomy" id="85682"/>
    <lineage>
        <taxon>Bacteria</taxon>
        <taxon>Bacillati</taxon>
        <taxon>Bacillota</taxon>
        <taxon>Bacilli</taxon>
        <taxon>Bacillales</taxon>
        <taxon>Bacillaceae</taxon>
        <taxon>Anaerobacillus</taxon>
    </lineage>
</organism>
<dbReference type="EMBL" id="MLQQ01000001">
    <property type="protein sequence ID" value="OIJ15744.1"/>
    <property type="molecule type" value="Genomic_DNA"/>
</dbReference>
<gene>
    <name evidence="2" type="ORF">BKP35_01770</name>
</gene>
<evidence type="ECO:0000313" key="2">
    <source>
        <dbReference type="EMBL" id="OIJ15744.1"/>
    </source>
</evidence>